<dbReference type="KEGG" id="olu:OSTLU_15908"/>
<dbReference type="CDD" id="cd00201">
    <property type="entry name" value="WW"/>
    <property type="match status" value="1"/>
</dbReference>
<dbReference type="EMBL" id="CP000586">
    <property type="protein sequence ID" value="ABO96601.1"/>
    <property type="molecule type" value="Genomic_DNA"/>
</dbReference>
<evidence type="ECO:0008006" key="6">
    <source>
        <dbReference type="Google" id="ProtNLM"/>
    </source>
</evidence>
<dbReference type="Proteomes" id="UP000001568">
    <property type="component" value="Chromosome 6"/>
</dbReference>
<dbReference type="AlphaFoldDB" id="A4RZC8"/>
<dbReference type="PROSITE" id="PS50829">
    <property type="entry name" value="GYF"/>
    <property type="match status" value="1"/>
</dbReference>
<dbReference type="Pfam" id="PF00397">
    <property type="entry name" value="WW"/>
    <property type="match status" value="1"/>
</dbReference>
<accession>A4RZC8</accession>
<dbReference type="OMA" id="DAFYYFH"/>
<reference evidence="4 5" key="1">
    <citation type="journal article" date="2007" name="Proc. Natl. Acad. Sci. U.S.A.">
        <title>The tiny eukaryote Ostreococcus provides genomic insights into the paradox of plankton speciation.</title>
        <authorList>
            <person name="Palenik B."/>
            <person name="Grimwood J."/>
            <person name="Aerts A."/>
            <person name="Rouze P."/>
            <person name="Salamov A."/>
            <person name="Putnam N."/>
            <person name="Dupont C."/>
            <person name="Jorgensen R."/>
            <person name="Derelle E."/>
            <person name="Rombauts S."/>
            <person name="Zhou K."/>
            <person name="Otillar R."/>
            <person name="Merchant S.S."/>
            <person name="Podell S."/>
            <person name="Gaasterland T."/>
            <person name="Napoli C."/>
            <person name="Gendler K."/>
            <person name="Manuell A."/>
            <person name="Tai V."/>
            <person name="Vallon O."/>
            <person name="Piganeau G."/>
            <person name="Jancek S."/>
            <person name="Heijde M."/>
            <person name="Jabbari K."/>
            <person name="Bowler C."/>
            <person name="Lohr M."/>
            <person name="Robbens S."/>
            <person name="Werner G."/>
            <person name="Dubchak I."/>
            <person name="Pazour G.J."/>
            <person name="Ren Q."/>
            <person name="Paulsen I."/>
            <person name="Delwiche C."/>
            <person name="Schmutz J."/>
            <person name="Rokhsar D."/>
            <person name="Van de Peer Y."/>
            <person name="Moreau H."/>
            <person name="Grigoriev I.V."/>
        </authorList>
    </citation>
    <scope>NUCLEOTIDE SEQUENCE [LARGE SCALE GENOMIC DNA]</scope>
    <source>
        <strain evidence="4 5">CCE9901</strain>
    </source>
</reference>
<evidence type="ECO:0000313" key="4">
    <source>
        <dbReference type="EMBL" id="ABO96601.1"/>
    </source>
</evidence>
<dbReference type="RefSeq" id="XP_001418308.1">
    <property type="nucleotide sequence ID" value="XM_001418271.1"/>
</dbReference>
<proteinExistence type="predicted"/>
<dbReference type="OrthoDB" id="2444812at2759"/>
<dbReference type="PROSITE" id="PS50020">
    <property type="entry name" value="WW_DOMAIN_2"/>
    <property type="match status" value="1"/>
</dbReference>
<dbReference type="GeneID" id="5002519"/>
<keyword evidence="5" id="KW-1185">Reference proteome</keyword>
<name>A4RZC8_OSTLU</name>
<evidence type="ECO:0000259" key="2">
    <source>
        <dbReference type="PROSITE" id="PS50020"/>
    </source>
</evidence>
<feature type="domain" description="WW" evidence="2">
    <location>
        <begin position="136"/>
        <end position="164"/>
    </location>
</feature>
<organism evidence="4 5">
    <name type="scientific">Ostreococcus lucimarinus (strain CCE9901)</name>
    <dbReference type="NCBI Taxonomy" id="436017"/>
    <lineage>
        <taxon>Eukaryota</taxon>
        <taxon>Viridiplantae</taxon>
        <taxon>Chlorophyta</taxon>
        <taxon>Mamiellophyceae</taxon>
        <taxon>Mamiellales</taxon>
        <taxon>Bathycoccaceae</taxon>
        <taxon>Ostreococcus</taxon>
    </lineage>
</organism>
<dbReference type="InterPro" id="IPR001202">
    <property type="entry name" value="WW_dom"/>
</dbReference>
<feature type="region of interest" description="Disordered" evidence="1">
    <location>
        <begin position="1"/>
        <end position="20"/>
    </location>
</feature>
<dbReference type="Gramene" id="ABO96601">
    <property type="protein sequence ID" value="ABO96601"/>
    <property type="gene ID" value="OSTLU_15908"/>
</dbReference>
<feature type="compositionally biased region" description="Basic and acidic residues" evidence="1">
    <location>
        <begin position="36"/>
        <end position="48"/>
    </location>
</feature>
<dbReference type="SUPFAM" id="SSF51045">
    <property type="entry name" value="WW domain"/>
    <property type="match status" value="1"/>
</dbReference>
<protein>
    <recommendedName>
        <fullName evidence="6">WW domain-containing protein</fullName>
    </recommendedName>
</protein>
<sequence length="454" mass="49565">MPAKRAREAASRGDAASNDDANLARAIAGARAASLARRETTWTDERCDGAAAPGARRTEINFPGSREEYEELLLTLGDGDAARRAANVEKKLRAREGEAGEDDADDAWTVAAVIVPENGRAGEEGGGEGAARDGRWVQSHDAESDAFYYFHSVTHETTWERPSGVEIVPDETAAAKMAAEAKAKETKAKEARERAFAEARADADVTTDALDALKKHTSVDVARVKLPGLKSWYYEDDSGNWQGPFAATELMAWRAMLPMELRLFEHGDEEAETTLANVLGDAPLLAQCAALGVVLPPRSTAAHAQAALREAKGSAALPEDEAEEEPRARNDWERAVMEGLPPERAIMSGADPAEVARKVIEKRAADLEASYASTGVYNTMLHRITDASTIAKSTSVYSDIGLDNYVDTTTLDAALHEMKNRKHVKLTPKQIARLKERKRKLKDKFNNEWLRRDD</sequence>
<dbReference type="SUPFAM" id="SSF55277">
    <property type="entry name" value="GYF domain"/>
    <property type="match status" value="1"/>
</dbReference>
<dbReference type="Gene3D" id="3.30.1490.40">
    <property type="match status" value="1"/>
</dbReference>
<dbReference type="Gene3D" id="2.20.70.10">
    <property type="match status" value="1"/>
</dbReference>
<feature type="compositionally biased region" description="Basic and acidic residues" evidence="1">
    <location>
        <begin position="1"/>
        <end position="11"/>
    </location>
</feature>
<evidence type="ECO:0000313" key="5">
    <source>
        <dbReference type="Proteomes" id="UP000001568"/>
    </source>
</evidence>
<dbReference type="PROSITE" id="PS01159">
    <property type="entry name" value="WW_DOMAIN_1"/>
    <property type="match status" value="1"/>
</dbReference>
<feature type="region of interest" description="Disordered" evidence="1">
    <location>
        <begin position="311"/>
        <end position="331"/>
    </location>
</feature>
<dbReference type="InterPro" id="IPR003169">
    <property type="entry name" value="GYF"/>
</dbReference>
<evidence type="ECO:0000259" key="3">
    <source>
        <dbReference type="PROSITE" id="PS50829"/>
    </source>
</evidence>
<gene>
    <name evidence="4" type="ORF">OSTLU_15908</name>
</gene>
<dbReference type="HOGENOM" id="CLU_603256_0_0_1"/>
<dbReference type="InterPro" id="IPR036020">
    <property type="entry name" value="WW_dom_sf"/>
</dbReference>
<feature type="region of interest" description="Disordered" evidence="1">
    <location>
        <begin position="34"/>
        <end position="60"/>
    </location>
</feature>
<dbReference type="InterPro" id="IPR035445">
    <property type="entry name" value="GYF-like_dom_sf"/>
</dbReference>
<feature type="domain" description="GYF" evidence="3">
    <location>
        <begin position="229"/>
        <end position="280"/>
    </location>
</feature>
<evidence type="ECO:0000256" key="1">
    <source>
        <dbReference type="SAM" id="MobiDB-lite"/>
    </source>
</evidence>